<organism evidence="2 3">
    <name type="scientific">Dysgonomonas macrotermitis</name>
    <dbReference type="NCBI Taxonomy" id="1346286"/>
    <lineage>
        <taxon>Bacteria</taxon>
        <taxon>Pseudomonadati</taxon>
        <taxon>Bacteroidota</taxon>
        <taxon>Bacteroidia</taxon>
        <taxon>Bacteroidales</taxon>
        <taxon>Dysgonomonadaceae</taxon>
        <taxon>Dysgonomonas</taxon>
    </lineage>
</organism>
<proteinExistence type="predicted"/>
<evidence type="ECO:0000313" key="2">
    <source>
        <dbReference type="EMBL" id="SHG32045.1"/>
    </source>
</evidence>
<evidence type="ECO:0000313" key="3">
    <source>
        <dbReference type="Proteomes" id="UP000184480"/>
    </source>
</evidence>
<dbReference type="STRING" id="1346286.SAMN05444362_12125"/>
<sequence>MKEKIFKAFKDAILIGGKTSVSDDTINIYVGLIDAEKITDESQIAEAIKPFVPALKAVQANINSVAATSTSTKESELKTKYEKEIEDLKKSKPDTTKQDPPKDVPEWQKAIDALTKNVETLTGSLSAMQGEKLQTTLSRKLVDSIKEKNIPSYFANPAISGRTFKDEAEVDSFVEDLNSQWASAKQELVNNGFKETVPPSGGDSEVKEVDSFVATITAGTEKIVEQNKK</sequence>
<protein>
    <submittedName>
        <fullName evidence="2">Uncharacterized protein</fullName>
    </submittedName>
</protein>
<name>A0A1M5IV58_9BACT</name>
<dbReference type="RefSeq" id="WP_062184254.1">
    <property type="nucleotide sequence ID" value="NZ_BBXL01000026.1"/>
</dbReference>
<keyword evidence="3" id="KW-1185">Reference proteome</keyword>
<dbReference type="AlphaFoldDB" id="A0A1M5IV58"/>
<reference evidence="3" key="1">
    <citation type="submission" date="2016-11" db="EMBL/GenBank/DDBJ databases">
        <authorList>
            <person name="Varghese N."/>
            <person name="Submissions S."/>
        </authorList>
    </citation>
    <scope>NUCLEOTIDE SEQUENCE [LARGE SCALE GENOMIC DNA]</scope>
    <source>
        <strain evidence="3">DSM 27370</strain>
    </source>
</reference>
<dbReference type="EMBL" id="FQUC01000021">
    <property type="protein sequence ID" value="SHG32045.1"/>
    <property type="molecule type" value="Genomic_DNA"/>
</dbReference>
<gene>
    <name evidence="2" type="ORF">SAMN05444362_12125</name>
</gene>
<dbReference type="Proteomes" id="UP000184480">
    <property type="component" value="Unassembled WGS sequence"/>
</dbReference>
<dbReference type="OrthoDB" id="665785at2"/>
<evidence type="ECO:0000256" key="1">
    <source>
        <dbReference type="SAM" id="MobiDB-lite"/>
    </source>
</evidence>
<accession>A0A1M5IV58</accession>
<feature type="region of interest" description="Disordered" evidence="1">
    <location>
        <begin position="85"/>
        <end position="104"/>
    </location>
</feature>